<dbReference type="Gene3D" id="3.90.76.10">
    <property type="entry name" value="Dipeptide-binding Protein, Domain 1"/>
    <property type="match status" value="1"/>
</dbReference>
<dbReference type="Pfam" id="PF00496">
    <property type="entry name" value="SBP_bac_5"/>
    <property type="match status" value="1"/>
</dbReference>
<comment type="caution">
    <text evidence="4">The sequence shown here is derived from an EMBL/GenBank/DDBJ whole genome shotgun (WGS) entry which is preliminary data.</text>
</comment>
<keyword evidence="2" id="KW-0732">Signal</keyword>
<evidence type="ECO:0000259" key="3">
    <source>
        <dbReference type="Pfam" id="PF00496"/>
    </source>
</evidence>
<dbReference type="InterPro" id="IPR039424">
    <property type="entry name" value="SBP_5"/>
</dbReference>
<evidence type="ECO:0000256" key="1">
    <source>
        <dbReference type="SAM" id="MobiDB-lite"/>
    </source>
</evidence>
<feature type="region of interest" description="Disordered" evidence="1">
    <location>
        <begin position="24"/>
        <end position="56"/>
    </location>
</feature>
<organism evidence="4 5">
    <name type="scientific">Streptomyces palmae</name>
    <dbReference type="NCBI Taxonomy" id="1701085"/>
    <lineage>
        <taxon>Bacteria</taxon>
        <taxon>Bacillati</taxon>
        <taxon>Actinomycetota</taxon>
        <taxon>Actinomycetes</taxon>
        <taxon>Kitasatosporales</taxon>
        <taxon>Streptomycetaceae</taxon>
        <taxon>Streptomyces</taxon>
    </lineage>
</organism>
<dbReference type="GO" id="GO:0042597">
    <property type="term" value="C:periplasmic space"/>
    <property type="evidence" value="ECO:0007669"/>
    <property type="project" value="UniProtKB-ARBA"/>
</dbReference>
<dbReference type="Gene3D" id="3.40.190.10">
    <property type="entry name" value="Periplasmic binding protein-like II"/>
    <property type="match status" value="1"/>
</dbReference>
<dbReference type="AlphaFoldDB" id="A0A4Z0HCP2"/>
<name>A0A4Z0HCP2_9ACTN</name>
<dbReference type="EMBL" id="SRID01000106">
    <property type="protein sequence ID" value="TGB09306.1"/>
    <property type="molecule type" value="Genomic_DNA"/>
</dbReference>
<dbReference type="CDD" id="cd00995">
    <property type="entry name" value="PBP2_NikA_DppA_OppA_like"/>
    <property type="match status" value="1"/>
</dbReference>
<evidence type="ECO:0000313" key="4">
    <source>
        <dbReference type="EMBL" id="TGB09306.1"/>
    </source>
</evidence>
<feature type="domain" description="Solute-binding protein family 5" evidence="3">
    <location>
        <begin position="84"/>
        <end position="470"/>
    </location>
</feature>
<gene>
    <name evidence="4" type="ORF">E4099_13915</name>
</gene>
<proteinExistence type="predicted"/>
<dbReference type="Gene3D" id="3.10.105.10">
    <property type="entry name" value="Dipeptide-binding Protein, Domain 3"/>
    <property type="match status" value="1"/>
</dbReference>
<feature type="signal peptide" evidence="2">
    <location>
        <begin position="1"/>
        <end position="19"/>
    </location>
</feature>
<dbReference type="InterPro" id="IPR000914">
    <property type="entry name" value="SBP_5_dom"/>
</dbReference>
<dbReference type="PIRSF" id="PIRSF002741">
    <property type="entry name" value="MppA"/>
    <property type="match status" value="1"/>
</dbReference>
<dbReference type="PROSITE" id="PS51257">
    <property type="entry name" value="PROKAR_LIPOPROTEIN"/>
    <property type="match status" value="1"/>
</dbReference>
<evidence type="ECO:0000256" key="2">
    <source>
        <dbReference type="SAM" id="SignalP"/>
    </source>
</evidence>
<sequence>MRGASSAKWVAMAAVVALAATACGGDDDKDDKGGSSSGGGIVSASWTDPQKPIEPANVNEVQGGKVLDMIFTGLMEYDPKTAEAKPAMAESIETKDQQNFTIKVKKGWTFSNGEKVTAKSYVDAWNYGALIDNAQLSASFFQDIEGYADVHPEAEGAKAKAKTMSGLKLKDDYTFTVKLSKKFSTWPQHLGYKAFSPLPEAFFKEHDAWLKKPIGNGPYKVDSYKKGTGMKLSVNKTYAGEDKPVNKGVELKVYTDFNTAYNDVMAGNLDVIDDVPAGQLANVDSDMQGRYINQPAGIVQTITFPLYKKDSWGTKDAIKVRHGLSMAINREQITDKIFSKTRTPAKDYTSPVLKTGGYSEDICGEYCTYNPSKAKKLIEEGGGIPGGKMVLSSNVDTGSHKLWMDAVCNSINNVLGKKDACTVNPVGTFGDFRDQITKREMNGPFRAGWQMDYPLIDNFLTPLYKTKASSNDGEYSNKDFDKLLDQANAEPDTAKAIKLYQDAEKLLVKDMPSIPLWYQNGSAAYSDRVENVALNPFSVPVYQAISVK</sequence>
<reference evidence="4 5" key="1">
    <citation type="submission" date="2019-03" db="EMBL/GenBank/DDBJ databases">
        <authorList>
            <person name="Gonzalez-Pimentel J.L."/>
        </authorList>
    </citation>
    <scope>NUCLEOTIDE SEQUENCE [LARGE SCALE GENOMIC DNA]</scope>
    <source>
        <strain evidence="4 5">JCM 31289</strain>
    </source>
</reference>
<dbReference type="PANTHER" id="PTHR30290:SF83">
    <property type="entry name" value="ABC TRANSPORTER SUBSTRATE-BINDING PROTEIN"/>
    <property type="match status" value="1"/>
</dbReference>
<accession>A0A4Z0HCP2</accession>
<dbReference type="GO" id="GO:0015833">
    <property type="term" value="P:peptide transport"/>
    <property type="evidence" value="ECO:0007669"/>
    <property type="project" value="TreeGrafter"/>
</dbReference>
<dbReference type="Proteomes" id="UP000297948">
    <property type="component" value="Unassembled WGS sequence"/>
</dbReference>
<feature type="chain" id="PRO_5021238089" evidence="2">
    <location>
        <begin position="20"/>
        <end position="548"/>
    </location>
</feature>
<dbReference type="InterPro" id="IPR030678">
    <property type="entry name" value="Peptide/Ni-bd"/>
</dbReference>
<dbReference type="PANTHER" id="PTHR30290">
    <property type="entry name" value="PERIPLASMIC BINDING COMPONENT OF ABC TRANSPORTER"/>
    <property type="match status" value="1"/>
</dbReference>
<evidence type="ECO:0000313" key="5">
    <source>
        <dbReference type="Proteomes" id="UP000297948"/>
    </source>
</evidence>
<dbReference type="GO" id="GO:0043190">
    <property type="term" value="C:ATP-binding cassette (ABC) transporter complex"/>
    <property type="evidence" value="ECO:0007669"/>
    <property type="project" value="InterPro"/>
</dbReference>
<dbReference type="OrthoDB" id="9046151at2"/>
<dbReference type="RefSeq" id="WP_135339353.1">
    <property type="nucleotide sequence ID" value="NZ_JBHLTX010000026.1"/>
</dbReference>
<dbReference type="SUPFAM" id="SSF53850">
    <property type="entry name" value="Periplasmic binding protein-like II"/>
    <property type="match status" value="1"/>
</dbReference>
<dbReference type="GO" id="GO:1904680">
    <property type="term" value="F:peptide transmembrane transporter activity"/>
    <property type="evidence" value="ECO:0007669"/>
    <property type="project" value="TreeGrafter"/>
</dbReference>
<keyword evidence="5" id="KW-1185">Reference proteome</keyword>
<protein>
    <submittedName>
        <fullName evidence="4">ABC transporter substrate-binding protein</fullName>
    </submittedName>
</protein>